<dbReference type="HOGENOM" id="CLU_2684415_0_0_9"/>
<evidence type="ECO:0000313" key="1">
    <source>
        <dbReference type="EMBL" id="AHV98815.1"/>
    </source>
</evidence>
<dbReference type="AlphaFoldDB" id="X4ZQS9"/>
<sequence length="74" mass="8809">MSSSAKYSFFNIRINISTRNVLASFKDAVRRFFLKIENPDGRLCCVKQQLSLFLYNFEKKPGRNRCLYFNNEME</sequence>
<dbReference type="KEGG" id="psab:PSAB_19610"/>
<keyword evidence="2" id="KW-1185">Reference proteome</keyword>
<proteinExistence type="predicted"/>
<name>X4ZQS9_9BACL</name>
<evidence type="ECO:0000313" key="2">
    <source>
        <dbReference type="Proteomes" id="UP000019772"/>
    </source>
</evidence>
<dbReference type="EMBL" id="CP004078">
    <property type="protein sequence ID" value="AHV98815.1"/>
    <property type="molecule type" value="Genomic_DNA"/>
</dbReference>
<dbReference type="PATRIC" id="fig|1268072.3.peg.4043"/>
<protein>
    <submittedName>
        <fullName evidence="1">Uncharacterized protein</fullName>
    </submittedName>
</protein>
<dbReference type="Proteomes" id="UP000019772">
    <property type="component" value="Chromosome"/>
</dbReference>
<accession>X4ZQS9</accession>
<reference evidence="1 2" key="1">
    <citation type="journal article" date="2014" name="PLoS Genet.">
        <title>Comparative Genomic Analysis of N2-Fixing and Non-N2-Fixing Paenibacillus spp.: Organization, Evolution and Expression of the Nitrogen Fixation Genes.</title>
        <authorList>
            <person name="Xie J.B."/>
            <person name="Du Z."/>
            <person name="Bai L."/>
            <person name="Tian C."/>
            <person name="Zhang Y."/>
            <person name="Xie J.Y."/>
            <person name="Wang T."/>
            <person name="Liu X."/>
            <person name="Chen X."/>
            <person name="Cheng Q."/>
            <person name="Chen S."/>
            <person name="Li J."/>
        </authorList>
    </citation>
    <scope>NUCLEOTIDE SEQUENCE [LARGE SCALE GENOMIC DNA]</scope>
    <source>
        <strain evidence="1 2">T27</strain>
    </source>
</reference>
<organism evidence="1 2">
    <name type="scientific">Paenibacillus sabinae T27</name>
    <dbReference type="NCBI Taxonomy" id="1268072"/>
    <lineage>
        <taxon>Bacteria</taxon>
        <taxon>Bacillati</taxon>
        <taxon>Bacillota</taxon>
        <taxon>Bacilli</taxon>
        <taxon>Bacillales</taxon>
        <taxon>Paenibacillaceae</taxon>
        <taxon>Paenibacillus</taxon>
    </lineage>
</organism>
<dbReference type="STRING" id="1268072.PSAB_19610"/>
<gene>
    <name evidence="1" type="ORF">PSAB_19610</name>
</gene>